<dbReference type="InterPro" id="IPR050109">
    <property type="entry name" value="HTH-type_TetR-like_transc_reg"/>
</dbReference>
<evidence type="ECO:0000313" key="4">
    <source>
        <dbReference type="EMBL" id="MCZ8516293.1"/>
    </source>
</evidence>
<dbReference type="InterPro" id="IPR023772">
    <property type="entry name" value="DNA-bd_HTH_TetR-type_CS"/>
</dbReference>
<dbReference type="Gene3D" id="1.10.357.10">
    <property type="entry name" value="Tetracycline Repressor, domain 2"/>
    <property type="match status" value="1"/>
</dbReference>
<dbReference type="PROSITE" id="PS01081">
    <property type="entry name" value="HTH_TETR_1"/>
    <property type="match status" value="1"/>
</dbReference>
<dbReference type="InterPro" id="IPR009057">
    <property type="entry name" value="Homeodomain-like_sf"/>
</dbReference>
<name>A0ABT4QHE2_9BACL</name>
<proteinExistence type="predicted"/>
<dbReference type="InterPro" id="IPR001647">
    <property type="entry name" value="HTH_TetR"/>
</dbReference>
<dbReference type="Pfam" id="PF16295">
    <property type="entry name" value="TetR_C_10"/>
    <property type="match status" value="1"/>
</dbReference>
<dbReference type="PANTHER" id="PTHR30055">
    <property type="entry name" value="HTH-TYPE TRANSCRIPTIONAL REGULATOR RUTR"/>
    <property type="match status" value="1"/>
</dbReference>
<dbReference type="SUPFAM" id="SSF46689">
    <property type="entry name" value="Homeodomain-like"/>
    <property type="match status" value="1"/>
</dbReference>
<reference evidence="4 5" key="1">
    <citation type="submission" date="2022-12" db="EMBL/GenBank/DDBJ databases">
        <title>Draft genome sequence of Paenibacillus sp. dW9.</title>
        <authorList>
            <person name="Choi E.-W."/>
            <person name="Kim D.-U."/>
        </authorList>
    </citation>
    <scope>NUCLEOTIDE SEQUENCE [LARGE SCALE GENOMIC DNA]</scope>
    <source>
        <strain evidence="5">dW9</strain>
    </source>
</reference>
<protein>
    <submittedName>
        <fullName evidence="4">TetR/AcrR family transcriptional regulator</fullName>
    </submittedName>
</protein>
<dbReference type="PANTHER" id="PTHR30055:SF207">
    <property type="entry name" value="HTH-TYPE TRANSCRIPTIONAL REPRESSOR FATR"/>
    <property type="match status" value="1"/>
</dbReference>
<evidence type="ECO:0000256" key="1">
    <source>
        <dbReference type="ARBA" id="ARBA00023125"/>
    </source>
</evidence>
<dbReference type="InterPro" id="IPR032551">
    <property type="entry name" value="BscR_C"/>
</dbReference>
<organism evidence="4 5">
    <name type="scientific">Paenibacillus gyeongsangnamensis</name>
    <dbReference type="NCBI Taxonomy" id="3388067"/>
    <lineage>
        <taxon>Bacteria</taxon>
        <taxon>Bacillati</taxon>
        <taxon>Bacillota</taxon>
        <taxon>Bacilli</taxon>
        <taxon>Bacillales</taxon>
        <taxon>Paenibacillaceae</taxon>
        <taxon>Paenibacillus</taxon>
    </lineage>
</organism>
<feature type="domain" description="HTH tetR-type" evidence="3">
    <location>
        <begin position="3"/>
        <end position="63"/>
    </location>
</feature>
<dbReference type="InterPro" id="IPR036271">
    <property type="entry name" value="Tet_transcr_reg_TetR-rel_C_sf"/>
</dbReference>
<sequence>MSNNKEDAILEAAMELFARRGYDGTTIPMIAEKAKVGAGTIYRYFENKEALINSLFIRSVTKFLKTLKNQFPETGDIRAQFNHIFYRMFNFAQQNPFDLHFINAHTGGYYLDQASKEVFNEFFSFLTTIIDEGKEQGTLRSLPSKSLICLVYGTFINLFKMFESGDLEKSQELLKNIEEACWDAIRII</sequence>
<dbReference type="SUPFAM" id="SSF48498">
    <property type="entry name" value="Tetracyclin repressor-like, C-terminal domain"/>
    <property type="match status" value="1"/>
</dbReference>
<dbReference type="EMBL" id="JAQAGZ010000022">
    <property type="protein sequence ID" value="MCZ8516293.1"/>
    <property type="molecule type" value="Genomic_DNA"/>
</dbReference>
<keyword evidence="1 2" id="KW-0238">DNA-binding</keyword>
<evidence type="ECO:0000256" key="2">
    <source>
        <dbReference type="PROSITE-ProRule" id="PRU00335"/>
    </source>
</evidence>
<gene>
    <name evidence="4" type="ORF">O9H85_28650</name>
</gene>
<dbReference type="Proteomes" id="UP001527882">
    <property type="component" value="Unassembled WGS sequence"/>
</dbReference>
<keyword evidence="5" id="KW-1185">Reference proteome</keyword>
<evidence type="ECO:0000313" key="5">
    <source>
        <dbReference type="Proteomes" id="UP001527882"/>
    </source>
</evidence>
<dbReference type="PRINTS" id="PR00455">
    <property type="entry name" value="HTHTETR"/>
</dbReference>
<evidence type="ECO:0000259" key="3">
    <source>
        <dbReference type="PROSITE" id="PS50977"/>
    </source>
</evidence>
<feature type="DNA-binding region" description="H-T-H motif" evidence="2">
    <location>
        <begin position="26"/>
        <end position="45"/>
    </location>
</feature>
<dbReference type="PROSITE" id="PS50977">
    <property type="entry name" value="HTH_TETR_2"/>
    <property type="match status" value="1"/>
</dbReference>
<dbReference type="Pfam" id="PF00440">
    <property type="entry name" value="TetR_N"/>
    <property type="match status" value="1"/>
</dbReference>
<comment type="caution">
    <text evidence="4">The sequence shown here is derived from an EMBL/GenBank/DDBJ whole genome shotgun (WGS) entry which is preliminary data.</text>
</comment>
<dbReference type="RefSeq" id="WP_269884822.1">
    <property type="nucleotide sequence ID" value="NZ_JAQAGZ010000022.1"/>
</dbReference>
<accession>A0ABT4QHE2</accession>